<proteinExistence type="predicted"/>
<reference evidence="2" key="1">
    <citation type="journal article" date="2014" name="Front. Microbiol.">
        <title>High frequency of phylogenetically diverse reductive dehalogenase-homologous genes in deep subseafloor sedimentary metagenomes.</title>
        <authorList>
            <person name="Kawai M."/>
            <person name="Futagami T."/>
            <person name="Toyoda A."/>
            <person name="Takaki Y."/>
            <person name="Nishi S."/>
            <person name="Hori S."/>
            <person name="Arai W."/>
            <person name="Tsubouchi T."/>
            <person name="Morono Y."/>
            <person name="Uchiyama I."/>
            <person name="Ito T."/>
            <person name="Fujiyama A."/>
            <person name="Inagaki F."/>
            <person name="Takami H."/>
        </authorList>
    </citation>
    <scope>NUCLEOTIDE SEQUENCE</scope>
    <source>
        <strain evidence="2">Expedition CK06-06</strain>
    </source>
</reference>
<feature type="domain" description="Spore protein YkvP/CgeB glycosyl transferase-like" evidence="1">
    <location>
        <begin position="155"/>
        <end position="257"/>
    </location>
</feature>
<evidence type="ECO:0000313" key="2">
    <source>
        <dbReference type="EMBL" id="GAH62265.1"/>
    </source>
</evidence>
<feature type="non-terminal residue" evidence="2">
    <location>
        <position position="1"/>
    </location>
</feature>
<sequence length="257" mass="30431">YLPWNLYLYEPLQKIFSKVILYDYLKRRAEIGIKAMNEEVIDLVREERPKYVLWTSFYDDIQESTLETIRRDGTIVVGWFFDDEWRFSSYSKYWIPYLDYCVTNAIEAVPKYRALNARVIQTIPNTGIAIDRDWSNIEEKFDVSFVGSTNFADRRQYVNKLKKSNIPIRTFGRGNGGYVSFEGMLDIFKTTKINLNFSSAGPYYRVKQIKGRVFQVCMAGGFMLTEYTPSIENYFEIDKEIVCFEDEQEMIDKITYY</sequence>
<accession>X1HYV6</accession>
<comment type="caution">
    <text evidence="2">The sequence shown here is derived from an EMBL/GenBank/DDBJ whole genome shotgun (WGS) entry which is preliminary data.</text>
</comment>
<organism evidence="2">
    <name type="scientific">marine sediment metagenome</name>
    <dbReference type="NCBI Taxonomy" id="412755"/>
    <lineage>
        <taxon>unclassified sequences</taxon>
        <taxon>metagenomes</taxon>
        <taxon>ecological metagenomes</taxon>
    </lineage>
</organism>
<feature type="non-terminal residue" evidence="2">
    <location>
        <position position="257"/>
    </location>
</feature>
<evidence type="ECO:0000259" key="1">
    <source>
        <dbReference type="Pfam" id="PF13524"/>
    </source>
</evidence>
<protein>
    <recommendedName>
        <fullName evidence="1">Spore protein YkvP/CgeB glycosyl transferase-like domain-containing protein</fullName>
    </recommendedName>
</protein>
<dbReference type="EMBL" id="BARU01034212">
    <property type="protein sequence ID" value="GAH62265.1"/>
    <property type="molecule type" value="Genomic_DNA"/>
</dbReference>
<dbReference type="Pfam" id="PF13524">
    <property type="entry name" value="Glyco_trans_1_2"/>
    <property type="match status" value="1"/>
</dbReference>
<name>X1HYV6_9ZZZZ</name>
<gene>
    <name evidence="2" type="ORF">S03H2_53735</name>
</gene>
<dbReference type="InterPro" id="IPR055259">
    <property type="entry name" value="YkvP/CgeB_Glyco_trans-like"/>
</dbReference>
<dbReference type="AlphaFoldDB" id="X1HYV6"/>